<organism evidence="6 7">
    <name type="scientific">Kineosporia mesophila</name>
    <dbReference type="NCBI Taxonomy" id="566012"/>
    <lineage>
        <taxon>Bacteria</taxon>
        <taxon>Bacillati</taxon>
        <taxon>Actinomycetota</taxon>
        <taxon>Actinomycetes</taxon>
        <taxon>Kineosporiales</taxon>
        <taxon>Kineosporiaceae</taxon>
        <taxon>Kineosporia</taxon>
    </lineage>
</organism>
<feature type="active site" description="Proton donor" evidence="4">
    <location>
        <position position="123"/>
    </location>
</feature>
<evidence type="ECO:0000259" key="5">
    <source>
        <dbReference type="PROSITE" id="PS51186"/>
    </source>
</evidence>
<dbReference type="RefSeq" id="WP_231489025.1">
    <property type="nucleotide sequence ID" value="NZ_BAAAZO010000002.1"/>
</dbReference>
<feature type="domain" description="N-acetyltransferase" evidence="5">
    <location>
        <begin position="1"/>
        <end position="151"/>
    </location>
</feature>
<evidence type="ECO:0000313" key="6">
    <source>
        <dbReference type="EMBL" id="GAA3599593.1"/>
    </source>
</evidence>
<dbReference type="Pfam" id="PF13530">
    <property type="entry name" value="SCP2_2"/>
    <property type="match status" value="1"/>
</dbReference>
<dbReference type="PANTHER" id="PTHR37817">
    <property type="entry name" value="N-ACETYLTRANSFERASE EIS"/>
    <property type="match status" value="1"/>
</dbReference>
<dbReference type="EMBL" id="BAAAZO010000002">
    <property type="protein sequence ID" value="GAA3599593.1"/>
    <property type="molecule type" value="Genomic_DNA"/>
</dbReference>
<sequence length="410" mass="45128">MLIRSTTADDLGIFIDTLHTAFGQFPQTPLDAGGRWWSALEMDRALLALTPQTQPVGTAAAYSFELTLPGQNVVPVSGVSAVSVVPTHRRQGVLTALMRHQLTQLRARGDFLAVLLASEAPIYGRFGYGPATYTTELSITHQHSPLAPPRASTPEPGSIQVLRRDAAQDLIEDLYDRYRRTQPGALSRPHSWWTRQSGQPPISPAPRYIALHRNRDGEPTGYASYALEGQTLTVDEIITTDSINSTGSSTVATFTALARFVLGHDLVSTVVLKHVPPHHPLRWQLHDFRAGKVIDDTDWLWVRLLDIPRALAARGWSGDGDLVLEVQDPFLNEHARYLLSVREGNAECFPTDREADLSLDVRDLGSLYLGGTTPSTLVQAGHIHAHHPQAAARADDLFRTPGAPHCLHWF</sequence>
<dbReference type="NCBIfam" id="NF002367">
    <property type="entry name" value="PRK01346.1-4"/>
    <property type="match status" value="1"/>
</dbReference>
<dbReference type="Gene3D" id="3.30.1050.10">
    <property type="entry name" value="SCP2 sterol-binding domain"/>
    <property type="match status" value="1"/>
</dbReference>
<dbReference type="InterPro" id="IPR022902">
    <property type="entry name" value="NAcTrfase_Eis"/>
</dbReference>
<feature type="binding site" evidence="4">
    <location>
        <begin position="118"/>
        <end position="119"/>
    </location>
    <ligand>
        <name>acetyl-CoA</name>
        <dbReference type="ChEBI" id="CHEBI:57288"/>
    </ligand>
</feature>
<dbReference type="Gene3D" id="3.40.630.30">
    <property type="match status" value="2"/>
</dbReference>
<feature type="binding site" evidence="4">
    <location>
        <begin position="90"/>
        <end position="95"/>
    </location>
    <ligand>
        <name>acetyl-CoA</name>
        <dbReference type="ChEBI" id="CHEBI:57288"/>
    </ligand>
</feature>
<comment type="subunit">
    <text evidence="4">Homohexamer; trimer of dimers.</text>
</comment>
<dbReference type="SUPFAM" id="SSF55729">
    <property type="entry name" value="Acyl-CoA N-acyltransferases (Nat)"/>
    <property type="match status" value="1"/>
</dbReference>
<keyword evidence="3 4" id="KW-0012">Acyltransferase</keyword>
<dbReference type="HAMAP" id="MF_01812">
    <property type="entry name" value="Eis"/>
    <property type="match status" value="1"/>
</dbReference>
<keyword evidence="7" id="KW-1185">Reference proteome</keyword>
<evidence type="ECO:0000313" key="7">
    <source>
        <dbReference type="Proteomes" id="UP001501074"/>
    </source>
</evidence>
<evidence type="ECO:0000256" key="3">
    <source>
        <dbReference type="ARBA" id="ARBA00023315"/>
    </source>
</evidence>
<evidence type="ECO:0000256" key="4">
    <source>
        <dbReference type="HAMAP-Rule" id="MF_01812"/>
    </source>
</evidence>
<dbReference type="Pfam" id="PF13527">
    <property type="entry name" value="Acetyltransf_9"/>
    <property type="match status" value="1"/>
</dbReference>
<dbReference type="PANTHER" id="PTHR37817:SF1">
    <property type="entry name" value="N-ACETYLTRANSFERASE EIS"/>
    <property type="match status" value="1"/>
</dbReference>
<reference evidence="7" key="1">
    <citation type="journal article" date="2019" name="Int. J. Syst. Evol. Microbiol.">
        <title>The Global Catalogue of Microorganisms (GCM) 10K type strain sequencing project: providing services to taxonomists for standard genome sequencing and annotation.</title>
        <authorList>
            <consortium name="The Broad Institute Genomics Platform"/>
            <consortium name="The Broad Institute Genome Sequencing Center for Infectious Disease"/>
            <person name="Wu L."/>
            <person name="Ma J."/>
        </authorList>
    </citation>
    <scope>NUCLEOTIDE SEQUENCE [LARGE SCALE GENOMIC DNA]</scope>
    <source>
        <strain evidence="7">JCM 16902</strain>
    </source>
</reference>
<feature type="active site" description="Proton acceptor; via carboxylate" evidence="4">
    <location>
        <position position="410"/>
    </location>
</feature>
<gene>
    <name evidence="6" type="ORF">GCM10022223_13800</name>
</gene>
<name>A0ABP6Z638_9ACTN</name>
<dbReference type="SUPFAM" id="SSF55718">
    <property type="entry name" value="SCP-like"/>
    <property type="match status" value="1"/>
</dbReference>
<evidence type="ECO:0000256" key="1">
    <source>
        <dbReference type="ARBA" id="ARBA00009213"/>
    </source>
</evidence>
<dbReference type="InterPro" id="IPR041380">
    <property type="entry name" value="Acetyltransf_17"/>
</dbReference>
<comment type="caution">
    <text evidence="6">The sequence shown here is derived from an EMBL/GenBank/DDBJ whole genome shotgun (WGS) entry which is preliminary data.</text>
</comment>
<keyword evidence="2 4" id="KW-0808">Transferase</keyword>
<dbReference type="InterPro" id="IPR036527">
    <property type="entry name" value="SCP2_sterol-bd_dom_sf"/>
</dbReference>
<dbReference type="Proteomes" id="UP001501074">
    <property type="component" value="Unassembled WGS sequence"/>
</dbReference>
<dbReference type="PROSITE" id="PS51186">
    <property type="entry name" value="GNAT"/>
    <property type="match status" value="1"/>
</dbReference>
<comment type="similarity">
    <text evidence="1 4">Belongs to the acetyltransferase Eis family.</text>
</comment>
<dbReference type="InterPro" id="IPR051554">
    <property type="entry name" value="Acetyltransferase_Eis"/>
</dbReference>
<dbReference type="InterPro" id="IPR025559">
    <property type="entry name" value="Eis_dom"/>
</dbReference>
<evidence type="ECO:0000256" key="2">
    <source>
        <dbReference type="ARBA" id="ARBA00022679"/>
    </source>
</evidence>
<dbReference type="Pfam" id="PF17668">
    <property type="entry name" value="Acetyltransf_17"/>
    <property type="match status" value="1"/>
</dbReference>
<dbReference type="InterPro" id="IPR000182">
    <property type="entry name" value="GNAT_dom"/>
</dbReference>
<dbReference type="InterPro" id="IPR016181">
    <property type="entry name" value="Acyl_CoA_acyltransferase"/>
</dbReference>
<feature type="binding site" evidence="4">
    <location>
        <begin position="82"/>
        <end position="84"/>
    </location>
    <ligand>
        <name>acetyl-CoA</name>
        <dbReference type="ChEBI" id="CHEBI:57288"/>
    </ligand>
</feature>
<proteinExistence type="inferred from homology"/>
<accession>A0ABP6Z638</accession>
<protein>
    <submittedName>
        <fullName evidence="6">GNAT family N-acetyltransferase</fullName>
    </submittedName>
</protein>